<dbReference type="InterPro" id="IPR036388">
    <property type="entry name" value="WH-like_DNA-bd_sf"/>
</dbReference>
<dbReference type="SUPFAM" id="SSF46785">
    <property type="entry name" value="Winged helix' DNA-binding domain"/>
    <property type="match status" value="1"/>
</dbReference>
<evidence type="ECO:0000256" key="5">
    <source>
        <dbReference type="ARBA" id="ARBA00023163"/>
    </source>
</evidence>
<dbReference type="InterPro" id="IPR022689">
    <property type="entry name" value="Iron_dep_repressor"/>
</dbReference>
<dbReference type="EMBL" id="CP047593">
    <property type="protein sequence ID" value="QHI68317.1"/>
    <property type="molecule type" value="Genomic_DNA"/>
</dbReference>
<keyword evidence="3" id="KW-0805">Transcription regulation</keyword>
<evidence type="ECO:0000256" key="2">
    <source>
        <dbReference type="ARBA" id="ARBA00022386"/>
    </source>
</evidence>
<dbReference type="KEGG" id="taer:GT409_02210"/>
<evidence type="ECO:0000256" key="1">
    <source>
        <dbReference type="ARBA" id="ARBA00007871"/>
    </source>
</evidence>
<dbReference type="InterPro" id="IPR036390">
    <property type="entry name" value="WH_DNA-bd_sf"/>
</dbReference>
<gene>
    <name evidence="8" type="ORF">GT409_02210</name>
</gene>
<protein>
    <recommendedName>
        <fullName evidence="2">Transcriptional regulator MntR</fullName>
    </recommendedName>
</protein>
<dbReference type="Proteomes" id="UP000464954">
    <property type="component" value="Chromosome"/>
</dbReference>
<dbReference type="Gene3D" id="1.10.10.10">
    <property type="entry name" value="Winged helix-like DNA-binding domain superfamily/Winged helix DNA-binding domain"/>
    <property type="match status" value="1"/>
</dbReference>
<comment type="function">
    <text evidence="6">In the presence of manganese, represses expression of mntH and mntS. Up-regulates expression of mntP.</text>
</comment>
<reference evidence="8 9" key="1">
    <citation type="submission" date="2020-01" db="EMBL/GenBank/DDBJ databases">
        <title>Ponticoccus aerotolerans gen. nov., sp. nov., an anaerobic bacterium and proposal of Ponticoccusceae fam. nov., Ponticoccusles ord. nov. and Ponticoccuse classis nov. in the phylum Kiritimatiellaeota.</title>
        <authorList>
            <person name="Zhou L.Y."/>
            <person name="Du Z.J."/>
        </authorList>
    </citation>
    <scope>NUCLEOTIDE SEQUENCE [LARGE SCALE GENOMIC DNA]</scope>
    <source>
        <strain evidence="8 9">S-5007</strain>
    </source>
</reference>
<evidence type="ECO:0000313" key="8">
    <source>
        <dbReference type="EMBL" id="QHI68317.1"/>
    </source>
</evidence>
<dbReference type="PANTHER" id="PTHR33238:SF7">
    <property type="entry name" value="IRON-DEPENDENT TRANSCRIPTIONAL REGULATOR"/>
    <property type="match status" value="1"/>
</dbReference>
<dbReference type="RefSeq" id="WP_160626522.1">
    <property type="nucleotide sequence ID" value="NZ_CP047593.1"/>
</dbReference>
<dbReference type="GO" id="GO:0046914">
    <property type="term" value="F:transition metal ion binding"/>
    <property type="evidence" value="ECO:0007669"/>
    <property type="project" value="InterPro"/>
</dbReference>
<evidence type="ECO:0000256" key="4">
    <source>
        <dbReference type="ARBA" id="ARBA00023125"/>
    </source>
</evidence>
<dbReference type="InterPro" id="IPR001367">
    <property type="entry name" value="Fe_dep_repressor"/>
</dbReference>
<sequence>MTNLSSSLEDYLEAIFEIAENKGAARPKDIANRLKVKPASVTGALKHLSEKNLVNYAPYDVVTLTATGKRIAKSIAKKHKALLNFFTNVLDIPRGEVEDFACKMEHIIPDHVLERFVEFAEFVDKCPNRGAIWREGAHGYFCTAHGVSQTLCDSCQLDSK</sequence>
<keyword evidence="5" id="KW-0804">Transcription</keyword>
<dbReference type="GO" id="GO:0003700">
    <property type="term" value="F:DNA-binding transcription factor activity"/>
    <property type="evidence" value="ECO:0007669"/>
    <property type="project" value="InterPro"/>
</dbReference>
<dbReference type="InterPro" id="IPR050536">
    <property type="entry name" value="DtxR_MntR_Metal-Reg"/>
</dbReference>
<dbReference type="AlphaFoldDB" id="A0A6P1M393"/>
<dbReference type="SUPFAM" id="SSF47979">
    <property type="entry name" value="Iron-dependent repressor protein, dimerization domain"/>
    <property type="match status" value="1"/>
</dbReference>
<dbReference type="InterPro" id="IPR022687">
    <property type="entry name" value="HTH_DTXR"/>
</dbReference>
<dbReference type="PROSITE" id="PS50944">
    <property type="entry name" value="HTH_DTXR"/>
    <property type="match status" value="1"/>
</dbReference>
<dbReference type="GO" id="GO:0003677">
    <property type="term" value="F:DNA binding"/>
    <property type="evidence" value="ECO:0007669"/>
    <property type="project" value="UniProtKB-KW"/>
</dbReference>
<dbReference type="Pfam" id="PF01325">
    <property type="entry name" value="Fe_dep_repress"/>
    <property type="match status" value="1"/>
</dbReference>
<organism evidence="8 9">
    <name type="scientific">Tichowtungia aerotolerans</name>
    <dbReference type="NCBI Taxonomy" id="2697043"/>
    <lineage>
        <taxon>Bacteria</taxon>
        <taxon>Pseudomonadati</taxon>
        <taxon>Kiritimatiellota</taxon>
        <taxon>Tichowtungiia</taxon>
        <taxon>Tichowtungiales</taxon>
        <taxon>Tichowtungiaceae</taxon>
        <taxon>Tichowtungia</taxon>
    </lineage>
</organism>
<keyword evidence="4" id="KW-0238">DNA-binding</keyword>
<evidence type="ECO:0000256" key="3">
    <source>
        <dbReference type="ARBA" id="ARBA00023015"/>
    </source>
</evidence>
<accession>A0A6P1M393</accession>
<evidence type="ECO:0000313" key="9">
    <source>
        <dbReference type="Proteomes" id="UP000464954"/>
    </source>
</evidence>
<evidence type="ECO:0000256" key="6">
    <source>
        <dbReference type="ARBA" id="ARBA00025185"/>
    </source>
</evidence>
<keyword evidence="9" id="KW-1185">Reference proteome</keyword>
<dbReference type="Pfam" id="PF02742">
    <property type="entry name" value="Fe_dep_repr_C"/>
    <property type="match status" value="1"/>
</dbReference>
<dbReference type="PANTHER" id="PTHR33238">
    <property type="entry name" value="IRON (METAL) DEPENDENT REPRESSOR, DTXR FAMILY"/>
    <property type="match status" value="1"/>
</dbReference>
<evidence type="ECO:0000259" key="7">
    <source>
        <dbReference type="PROSITE" id="PS50944"/>
    </source>
</evidence>
<dbReference type="InterPro" id="IPR036421">
    <property type="entry name" value="Fe_dep_repressor_sf"/>
</dbReference>
<name>A0A6P1M393_9BACT</name>
<dbReference type="SMART" id="SM00529">
    <property type="entry name" value="HTH_DTXR"/>
    <property type="match status" value="1"/>
</dbReference>
<proteinExistence type="inferred from homology"/>
<comment type="similarity">
    <text evidence="1">Belongs to the DtxR/MntR family.</text>
</comment>
<dbReference type="GO" id="GO:0046983">
    <property type="term" value="F:protein dimerization activity"/>
    <property type="evidence" value="ECO:0007669"/>
    <property type="project" value="InterPro"/>
</dbReference>
<dbReference type="Gene3D" id="1.10.60.10">
    <property type="entry name" value="Iron dependent repressor, metal binding and dimerisation domain"/>
    <property type="match status" value="1"/>
</dbReference>
<feature type="domain" description="HTH dtxR-type" evidence="7">
    <location>
        <begin position="1"/>
        <end position="65"/>
    </location>
</feature>